<sequence length="151" mass="16561">MTSIQASQGSPLNFSQRQPQALSNEQKSLIEETLKGFDPENLTQEEALSITETFADAGIQPGRELAELMSTYEFDAKAIGDKAGNPPPPQPLQMDTGTLDISEDMLETLNNLINEYYSDSLSEQDRESQLQAIKEILDEAAPENGLINTLA</sequence>
<name>A0A917N9J3_9GAMM</name>
<gene>
    <name evidence="2" type="ORF">GCM10009332_16590</name>
</gene>
<feature type="compositionally biased region" description="Polar residues" evidence="1">
    <location>
        <begin position="1"/>
        <end position="27"/>
    </location>
</feature>
<reference evidence="2" key="1">
    <citation type="journal article" date="2014" name="Int. J. Syst. Evol. Microbiol.">
        <title>Complete genome sequence of Corynebacterium casei LMG S-19264T (=DSM 44701T), isolated from a smear-ripened cheese.</title>
        <authorList>
            <consortium name="US DOE Joint Genome Institute (JGI-PGF)"/>
            <person name="Walter F."/>
            <person name="Albersmeier A."/>
            <person name="Kalinowski J."/>
            <person name="Ruckert C."/>
        </authorList>
    </citation>
    <scope>NUCLEOTIDE SEQUENCE</scope>
    <source>
        <strain evidence="2">JCM 30804</strain>
    </source>
</reference>
<reference evidence="2" key="2">
    <citation type="submission" date="2020-09" db="EMBL/GenBank/DDBJ databases">
        <authorList>
            <person name="Sun Q."/>
            <person name="Ohkuma M."/>
        </authorList>
    </citation>
    <scope>NUCLEOTIDE SEQUENCE</scope>
    <source>
        <strain evidence="2">JCM 30804</strain>
    </source>
</reference>
<protein>
    <recommendedName>
        <fullName evidence="4">Orphan protein</fullName>
    </recommendedName>
</protein>
<dbReference type="EMBL" id="BMPZ01000003">
    <property type="protein sequence ID" value="GGI79899.1"/>
    <property type="molecule type" value="Genomic_DNA"/>
</dbReference>
<dbReference type="RefSeq" id="WP_188919748.1">
    <property type="nucleotide sequence ID" value="NZ_BMPZ01000003.1"/>
</dbReference>
<evidence type="ECO:0000313" key="2">
    <source>
        <dbReference type="EMBL" id="GGI79899.1"/>
    </source>
</evidence>
<evidence type="ECO:0000313" key="3">
    <source>
        <dbReference type="Proteomes" id="UP000613743"/>
    </source>
</evidence>
<dbReference type="Proteomes" id="UP000613743">
    <property type="component" value="Unassembled WGS sequence"/>
</dbReference>
<evidence type="ECO:0000256" key="1">
    <source>
        <dbReference type="SAM" id="MobiDB-lite"/>
    </source>
</evidence>
<keyword evidence="3" id="KW-1185">Reference proteome</keyword>
<organism evidence="2 3">
    <name type="scientific">Shewanella gelidii</name>
    <dbReference type="NCBI Taxonomy" id="1642821"/>
    <lineage>
        <taxon>Bacteria</taxon>
        <taxon>Pseudomonadati</taxon>
        <taxon>Pseudomonadota</taxon>
        <taxon>Gammaproteobacteria</taxon>
        <taxon>Alteromonadales</taxon>
        <taxon>Shewanellaceae</taxon>
        <taxon>Shewanella</taxon>
    </lineage>
</organism>
<comment type="caution">
    <text evidence="2">The sequence shown here is derived from an EMBL/GenBank/DDBJ whole genome shotgun (WGS) entry which is preliminary data.</text>
</comment>
<proteinExistence type="predicted"/>
<feature type="region of interest" description="Disordered" evidence="1">
    <location>
        <begin position="1"/>
        <end position="28"/>
    </location>
</feature>
<accession>A0A917N9J3</accession>
<dbReference type="AlphaFoldDB" id="A0A917N9J3"/>
<evidence type="ECO:0008006" key="4">
    <source>
        <dbReference type="Google" id="ProtNLM"/>
    </source>
</evidence>